<dbReference type="InterPro" id="IPR050275">
    <property type="entry name" value="PGM_Phosphatase"/>
</dbReference>
<name>A0A2A7NGS6_MYCAG</name>
<protein>
    <submittedName>
        <fullName evidence="3">Histidine phosphatase</fullName>
    </submittedName>
</protein>
<comment type="caution">
    <text evidence="3">The sequence shown here is derived from an EMBL/GenBank/DDBJ whole genome shotgun (WGS) entry which is preliminary data.</text>
</comment>
<dbReference type="PANTHER" id="PTHR48100">
    <property type="entry name" value="BROAD-SPECIFICITY PHOSPHATASE YOR283W-RELATED"/>
    <property type="match status" value="1"/>
</dbReference>
<gene>
    <name evidence="3" type="ORF">CQY20_00715</name>
    <name evidence="2" type="ORF">MAGR_59020</name>
</gene>
<proteinExistence type="predicted"/>
<dbReference type="EMBL" id="BLKS01000001">
    <property type="protein sequence ID" value="GFG54461.1"/>
    <property type="molecule type" value="Genomic_DNA"/>
</dbReference>
<feature type="region of interest" description="Disordered" evidence="1">
    <location>
        <begin position="391"/>
        <end position="420"/>
    </location>
</feature>
<evidence type="ECO:0000256" key="1">
    <source>
        <dbReference type="SAM" id="MobiDB-lite"/>
    </source>
</evidence>
<organism evidence="3 4">
    <name type="scientific">Mycolicibacterium agri</name>
    <name type="common">Mycobacterium agri</name>
    <dbReference type="NCBI Taxonomy" id="36811"/>
    <lineage>
        <taxon>Bacteria</taxon>
        <taxon>Bacillati</taxon>
        <taxon>Actinomycetota</taxon>
        <taxon>Actinomycetes</taxon>
        <taxon>Mycobacteriales</taxon>
        <taxon>Mycobacteriaceae</taxon>
        <taxon>Mycolicibacterium</taxon>
    </lineage>
</organism>
<evidence type="ECO:0000313" key="2">
    <source>
        <dbReference type="EMBL" id="GFG54461.1"/>
    </source>
</evidence>
<dbReference type="GO" id="GO:0005737">
    <property type="term" value="C:cytoplasm"/>
    <property type="evidence" value="ECO:0007669"/>
    <property type="project" value="TreeGrafter"/>
</dbReference>
<reference evidence="3 4" key="1">
    <citation type="submission" date="2017-10" db="EMBL/GenBank/DDBJ databases">
        <title>The new phylogeny of genus Mycobacterium.</title>
        <authorList>
            <person name="Tortoli E."/>
            <person name="Trovato A."/>
            <person name="Cirillo D.M."/>
        </authorList>
    </citation>
    <scope>NUCLEOTIDE SEQUENCE [LARGE SCALE GENOMIC DNA]</scope>
    <source>
        <strain evidence="3 4">CCUG37673</strain>
    </source>
</reference>
<dbReference type="SMART" id="SM00855">
    <property type="entry name" value="PGAM"/>
    <property type="match status" value="1"/>
</dbReference>
<keyword evidence="4" id="KW-1185">Reference proteome</keyword>
<dbReference type="SUPFAM" id="SSF53254">
    <property type="entry name" value="Phosphoglycerate mutase-like"/>
    <property type="match status" value="1"/>
</dbReference>
<dbReference type="Gene3D" id="3.40.50.1240">
    <property type="entry name" value="Phosphoglycerate mutase-like"/>
    <property type="match status" value="1"/>
</dbReference>
<dbReference type="PANTHER" id="PTHR48100:SF58">
    <property type="entry name" value="PE-PGRS FAMILY PROTEIN PE_PGRS11"/>
    <property type="match status" value="1"/>
</dbReference>
<evidence type="ECO:0000313" key="4">
    <source>
        <dbReference type="Proteomes" id="UP000220914"/>
    </source>
</evidence>
<dbReference type="InterPro" id="IPR013078">
    <property type="entry name" value="His_Pase_superF_clade-1"/>
</dbReference>
<reference evidence="2 5" key="2">
    <citation type="journal article" date="2019" name="Emerg. Microbes Infect.">
        <title>Comprehensive subspecies identification of 175 nontuberculous mycobacteria species based on 7547 genomic profiles.</title>
        <authorList>
            <person name="Matsumoto Y."/>
            <person name="Kinjo T."/>
            <person name="Motooka D."/>
            <person name="Nabeya D."/>
            <person name="Jung N."/>
            <person name="Uechi K."/>
            <person name="Horii T."/>
            <person name="Iida T."/>
            <person name="Fujita J."/>
            <person name="Nakamura S."/>
        </authorList>
    </citation>
    <scope>NUCLEOTIDE SEQUENCE [LARGE SCALE GENOMIC DNA]</scope>
    <source>
        <strain evidence="2 5">JCM 6377</strain>
    </source>
</reference>
<dbReference type="RefSeq" id="WP_097937717.1">
    <property type="nucleotide sequence ID" value="NZ_BLKS01000001.1"/>
</dbReference>
<dbReference type="OrthoDB" id="9793115at2"/>
<sequence length="420" mass="44321">MRHASNKKVLGVVGAVLVAALALIVAVIPAGALTVTFVRHGESQANADGIIDTKVPGPGLTQTGREQADKVATVLIETPHDGVFASTMIRTQQTARPYAALFKNKPTGQVTVSDDPDNPDFGKDIVVLNGLQEINAGIFEGSSEDSGLGRLGYALAPVAWTLGLRFVRIPGSEDGNEFDARMDAALEQIADPTQGDSENPVVFSHGATIMFWTMMNVANPDLTLLLSHQLDNTETVVVEKNDDGSWTLKSWAGQEVGPANLPTQLFVNTRDLIVAPQTALYNFSRDASAETGVAAVRDVADATVKFATETVKDLGNGARSLAPAQQNNTSVSKLAAMRAEKDSAATDLTGGNKVRPGSRIASTLESNIQQTNEGVDGAVRDVRNEVSRSLKKAGEAVKKVADAARDAAKAPRDRAEKDAA</sequence>
<dbReference type="GO" id="GO:0016791">
    <property type="term" value="F:phosphatase activity"/>
    <property type="evidence" value="ECO:0007669"/>
    <property type="project" value="TreeGrafter"/>
</dbReference>
<accession>A0A2A7NGS6</accession>
<dbReference type="EMBL" id="PDCP01000001">
    <property type="protein sequence ID" value="PEG43144.1"/>
    <property type="molecule type" value="Genomic_DNA"/>
</dbReference>
<dbReference type="Proteomes" id="UP000220914">
    <property type="component" value="Unassembled WGS sequence"/>
</dbReference>
<dbReference type="Proteomes" id="UP000465302">
    <property type="component" value="Unassembled WGS sequence"/>
</dbReference>
<evidence type="ECO:0000313" key="5">
    <source>
        <dbReference type="Proteomes" id="UP000465302"/>
    </source>
</evidence>
<dbReference type="AlphaFoldDB" id="A0A2A7NGS6"/>
<reference evidence="2" key="3">
    <citation type="submission" date="2020-02" db="EMBL/GenBank/DDBJ databases">
        <authorList>
            <person name="Matsumoto Y."/>
            <person name="Motooka D."/>
            <person name="Nakamura S."/>
        </authorList>
    </citation>
    <scope>NUCLEOTIDE SEQUENCE</scope>
    <source>
        <strain evidence="2">JCM 6377</strain>
    </source>
</reference>
<dbReference type="InterPro" id="IPR029033">
    <property type="entry name" value="His_PPase_superfam"/>
</dbReference>
<dbReference type="Pfam" id="PF00300">
    <property type="entry name" value="His_Phos_1"/>
    <property type="match status" value="1"/>
</dbReference>
<evidence type="ECO:0000313" key="3">
    <source>
        <dbReference type="EMBL" id="PEG43144.1"/>
    </source>
</evidence>
<dbReference type="CDD" id="cd07067">
    <property type="entry name" value="HP_PGM_like"/>
    <property type="match status" value="1"/>
</dbReference>